<dbReference type="EMBL" id="NKCI01000396">
    <property type="protein sequence ID" value="RSL41832.1"/>
    <property type="molecule type" value="Genomic_DNA"/>
</dbReference>
<sequence>SVLFCLDFDINQRANGARLYRLHDDMWFWNSAETCAAAWQAINEFTDLFGLELNEEKTGSTNILTGSSDGQMDEVQGLPSGDVTWGFLKLDTTAGRFIIDQTKVDAHIDELRLQLDACKSTLDWIRAWNTYGCRFFTTNFGSLAKCYSRAHVDAILSTFRHIQQVLFPELRGGVVARLKEMLAERFGITDVPDAYIYAPVALGGLGLQNPFLTPYIYRNKMPEDVGMSMDRFLEGEKLEYDVAKKAFESPDQQFDDFDDNGQSCPDFMDVEDESAFLSFEEYTRQRERTLAGLRAAFNDISEEPLPKPLEPSKALSGLLPELPEDWYSMKPYEQWICLQHSKEMVARFGGLVILEKGLLPTGVMEMLQQSRFQWQG</sequence>
<accession>A0A428NM32</accession>
<reference evidence="1 2" key="1">
    <citation type="submission" date="2017-06" db="EMBL/GenBank/DDBJ databases">
        <title>Comparative genomic analysis of Ambrosia Fusariam Clade fungi.</title>
        <authorList>
            <person name="Stajich J.E."/>
            <person name="Carrillo J."/>
            <person name="Kijimoto T."/>
            <person name="Eskalen A."/>
            <person name="O'Donnell K."/>
            <person name="Kasson M."/>
        </authorList>
    </citation>
    <scope>NUCLEOTIDE SEQUENCE [LARGE SCALE GENOMIC DNA]</scope>
    <source>
        <strain evidence="1 2">NRRL62584</strain>
    </source>
</reference>
<dbReference type="Proteomes" id="UP000288168">
    <property type="component" value="Unassembled WGS sequence"/>
</dbReference>
<evidence type="ECO:0008006" key="3">
    <source>
        <dbReference type="Google" id="ProtNLM"/>
    </source>
</evidence>
<dbReference type="STRING" id="1325734.A0A428NM32"/>
<organism evidence="1 2">
    <name type="scientific">Fusarium duplospermum</name>
    <dbReference type="NCBI Taxonomy" id="1325734"/>
    <lineage>
        <taxon>Eukaryota</taxon>
        <taxon>Fungi</taxon>
        <taxon>Dikarya</taxon>
        <taxon>Ascomycota</taxon>
        <taxon>Pezizomycotina</taxon>
        <taxon>Sordariomycetes</taxon>
        <taxon>Hypocreomycetidae</taxon>
        <taxon>Hypocreales</taxon>
        <taxon>Nectriaceae</taxon>
        <taxon>Fusarium</taxon>
        <taxon>Fusarium solani species complex</taxon>
    </lineage>
</organism>
<keyword evidence="2" id="KW-1185">Reference proteome</keyword>
<evidence type="ECO:0000313" key="2">
    <source>
        <dbReference type="Proteomes" id="UP000288168"/>
    </source>
</evidence>
<dbReference type="AlphaFoldDB" id="A0A428NM32"/>
<comment type="caution">
    <text evidence="1">The sequence shown here is derived from an EMBL/GenBank/DDBJ whole genome shotgun (WGS) entry which is preliminary data.</text>
</comment>
<gene>
    <name evidence="1" type="ORF">CEP54_015695</name>
</gene>
<feature type="non-terminal residue" evidence="1">
    <location>
        <position position="1"/>
    </location>
</feature>
<name>A0A428NM32_9HYPO</name>
<dbReference type="OrthoDB" id="74545at2759"/>
<proteinExistence type="predicted"/>
<dbReference type="PANTHER" id="PTHR37015:SF2">
    <property type="entry name" value="REVERSE TRANSCRIPTASE DOMAIN-CONTAINING PROTEIN"/>
    <property type="match status" value="1"/>
</dbReference>
<protein>
    <recommendedName>
        <fullName evidence="3">Reverse transcriptase domain-containing protein</fullName>
    </recommendedName>
</protein>
<evidence type="ECO:0000313" key="1">
    <source>
        <dbReference type="EMBL" id="RSL41832.1"/>
    </source>
</evidence>
<dbReference type="PANTHER" id="PTHR37015">
    <property type="entry name" value="REVERSE TRANSCRIPTASE DOMAIN-CONTAINING PROTEIN"/>
    <property type="match status" value="1"/>
</dbReference>